<dbReference type="AlphaFoldDB" id="A0A6H0TBP5"/>
<dbReference type="Proteomes" id="UP000501374">
    <property type="component" value="Chromosome"/>
</dbReference>
<evidence type="ECO:0000313" key="1">
    <source>
        <dbReference type="EMBL" id="QIW17158.1"/>
    </source>
</evidence>
<accession>A0A6H0TBP5</accession>
<name>A0A6H0TBP5_BACTU</name>
<evidence type="ECO:0000313" key="2">
    <source>
        <dbReference type="Proteomes" id="UP000501374"/>
    </source>
</evidence>
<sequence>MNGMHVERVEDKDVLEVLSKFSSEELIEALKQKEDVQIADTSEDTYKISMDLMKVKKHVLVINNCNPDLVGHRRRMLEAEMIWFAGSCCD</sequence>
<gene>
    <name evidence="1" type="ORF">EVG22_01280</name>
</gene>
<organism evidence="1 2">
    <name type="scientific">Bacillus thuringiensis serovar andalousiensis</name>
    <dbReference type="NCBI Taxonomy" id="257985"/>
    <lineage>
        <taxon>Bacteria</taxon>
        <taxon>Bacillati</taxon>
        <taxon>Bacillota</taxon>
        <taxon>Bacilli</taxon>
        <taxon>Bacillales</taxon>
        <taxon>Bacillaceae</taxon>
        <taxon>Bacillus</taxon>
        <taxon>Bacillus cereus group</taxon>
    </lineage>
</organism>
<dbReference type="EMBL" id="CP035727">
    <property type="protein sequence ID" value="QIW17158.1"/>
    <property type="molecule type" value="Genomic_DNA"/>
</dbReference>
<dbReference type="RefSeq" id="WP_172552592.1">
    <property type="nucleotide sequence ID" value="NZ_CP035727.2"/>
</dbReference>
<proteinExistence type="predicted"/>
<protein>
    <submittedName>
        <fullName evidence="1">Uncharacterized protein</fullName>
    </submittedName>
</protein>
<reference evidence="2" key="1">
    <citation type="submission" date="2019-02" db="EMBL/GenBank/DDBJ databases">
        <title>Structural and Functional analysis of Lanthipeptide from Bacillus thuringiensis serovar andalousiensis B23193.</title>
        <authorList>
            <person name="Andreeva J.V."/>
            <person name="Grigoreva A."/>
        </authorList>
    </citation>
    <scope>NUCLEOTIDE SEQUENCE [LARGE SCALE GENOMIC DNA]</scope>
    <source>
        <strain evidence="2">B23193</strain>
    </source>
</reference>